<gene>
    <name evidence="1" type="ORF">ABID56_000048</name>
</gene>
<sequence>MNGSLKYKPDDLYVTTHLCRGNYRSTWAFSGGYDLIAPTLLAHENVDGFFLEYDDERSGGFEPLKHIPKDGPRVVLGLLTSKDGALEDRDTVIRRVEEASQYVPHDQLRLSPQCGFASTHHGNELTEDEQWEKLRYIVGLASDIWANE</sequence>
<accession>A0ABV2KRI8</accession>
<evidence type="ECO:0000313" key="2">
    <source>
        <dbReference type="Proteomes" id="UP001549167"/>
    </source>
</evidence>
<name>A0ABV2KRI8_9BACI</name>
<keyword evidence="2" id="KW-1185">Reference proteome</keyword>
<evidence type="ECO:0000313" key="1">
    <source>
        <dbReference type="EMBL" id="MET3681969.1"/>
    </source>
</evidence>
<dbReference type="InterPro" id="IPR038071">
    <property type="entry name" value="UROD/MetE-like_sf"/>
</dbReference>
<dbReference type="EMBL" id="JBEPMX010000001">
    <property type="protein sequence ID" value="MET3681969.1"/>
    <property type="molecule type" value="Genomic_DNA"/>
</dbReference>
<proteinExistence type="predicted"/>
<dbReference type="PANTHER" id="PTHR43844:SF1">
    <property type="entry name" value="METHIONINE SYNTHASE"/>
    <property type="match status" value="1"/>
</dbReference>
<protein>
    <submittedName>
        <fullName evidence="1">Methionine synthase II (Cobalamin-independent)</fullName>
    </submittedName>
</protein>
<comment type="caution">
    <text evidence="1">The sequence shown here is derived from an EMBL/GenBank/DDBJ whole genome shotgun (WGS) entry which is preliminary data.</text>
</comment>
<dbReference type="SUPFAM" id="SSF51726">
    <property type="entry name" value="UROD/MetE-like"/>
    <property type="match status" value="1"/>
</dbReference>
<dbReference type="PANTHER" id="PTHR43844">
    <property type="entry name" value="METHIONINE SYNTHASE"/>
    <property type="match status" value="1"/>
</dbReference>
<organism evidence="1 2">
    <name type="scientific">Alkalibacillus flavidus</name>
    <dbReference type="NCBI Taxonomy" id="546021"/>
    <lineage>
        <taxon>Bacteria</taxon>
        <taxon>Bacillati</taxon>
        <taxon>Bacillota</taxon>
        <taxon>Bacilli</taxon>
        <taxon>Bacillales</taxon>
        <taxon>Bacillaceae</taxon>
        <taxon>Alkalibacillus</taxon>
    </lineage>
</organism>
<reference evidence="1 2" key="1">
    <citation type="submission" date="2024-06" db="EMBL/GenBank/DDBJ databases">
        <title>Genomic Encyclopedia of Type Strains, Phase IV (KMG-IV): sequencing the most valuable type-strain genomes for metagenomic binning, comparative biology and taxonomic classification.</title>
        <authorList>
            <person name="Goeker M."/>
        </authorList>
    </citation>
    <scope>NUCLEOTIDE SEQUENCE [LARGE SCALE GENOMIC DNA]</scope>
    <source>
        <strain evidence="1 2">DSM 23520</strain>
    </source>
</reference>
<dbReference type="Proteomes" id="UP001549167">
    <property type="component" value="Unassembled WGS sequence"/>
</dbReference>
<dbReference type="Gene3D" id="3.20.20.210">
    <property type="match status" value="1"/>
</dbReference>